<dbReference type="EMBL" id="QFQP01000033">
    <property type="protein sequence ID" value="PZR07159.1"/>
    <property type="molecule type" value="Genomic_DNA"/>
</dbReference>
<evidence type="ECO:0000313" key="2">
    <source>
        <dbReference type="EMBL" id="PZR07159.1"/>
    </source>
</evidence>
<accession>A0A2W5SV31</accession>
<dbReference type="Proteomes" id="UP000249061">
    <property type="component" value="Unassembled WGS sequence"/>
</dbReference>
<evidence type="ECO:0000256" key="1">
    <source>
        <dbReference type="SAM" id="MobiDB-lite"/>
    </source>
</evidence>
<sequence>MSCVVALQFLQTGRLAQVAFANGGGIGAAGGGTGVTTPPDLPPFEQLVTPGAYTIPVEGKVAGAADGSLRLVFTLSEGDVELFTETRTVTINDERFTHRLGSSSLQGLSPSLLAGTKTATVRWARETTPSVVAGSQHLAAAPYAMTLSPGARIKSTSTAPALTVTNTSTGVRATASSTTGRGIVGESTSGAGNSYGVEGRAVSSSGAAGHFVNSEGDLIVGRASASGPVNFRVANNGDVYVRDVKIGKTGPKGDVGPQGTQGRDGPKGDTGPRGDPGAGAADTFCVVNNETNCAGVCSGGSVLVSSVASPCATSNGCNYGSTGRACCTCSSTR</sequence>
<proteinExistence type="predicted"/>
<organism evidence="2 3">
    <name type="scientific">Archangium gephyra</name>
    <dbReference type="NCBI Taxonomy" id="48"/>
    <lineage>
        <taxon>Bacteria</taxon>
        <taxon>Pseudomonadati</taxon>
        <taxon>Myxococcota</taxon>
        <taxon>Myxococcia</taxon>
        <taxon>Myxococcales</taxon>
        <taxon>Cystobacterineae</taxon>
        <taxon>Archangiaceae</taxon>
        <taxon>Archangium</taxon>
    </lineage>
</organism>
<reference evidence="2 3" key="1">
    <citation type="submission" date="2017-08" db="EMBL/GenBank/DDBJ databases">
        <title>Infants hospitalized years apart are colonized by the same room-sourced microbial strains.</title>
        <authorList>
            <person name="Brooks B."/>
            <person name="Olm M.R."/>
            <person name="Firek B.A."/>
            <person name="Baker R."/>
            <person name="Thomas B.C."/>
            <person name="Morowitz M.J."/>
            <person name="Banfield J.F."/>
        </authorList>
    </citation>
    <scope>NUCLEOTIDE SEQUENCE [LARGE SCALE GENOMIC DNA]</scope>
    <source>
        <strain evidence="2">S2_003_000_R2_14</strain>
    </source>
</reference>
<name>A0A2W5SV31_9BACT</name>
<dbReference type="Gene3D" id="1.20.5.320">
    <property type="entry name" value="6-Phosphogluconate Dehydrogenase, domain 3"/>
    <property type="match status" value="1"/>
</dbReference>
<feature type="region of interest" description="Disordered" evidence="1">
    <location>
        <begin position="245"/>
        <end position="276"/>
    </location>
</feature>
<evidence type="ECO:0000313" key="3">
    <source>
        <dbReference type="Proteomes" id="UP000249061"/>
    </source>
</evidence>
<protein>
    <submittedName>
        <fullName evidence="2">Uncharacterized protein</fullName>
    </submittedName>
</protein>
<dbReference type="AlphaFoldDB" id="A0A2W5SV31"/>
<comment type="caution">
    <text evidence="2">The sequence shown here is derived from an EMBL/GenBank/DDBJ whole genome shotgun (WGS) entry which is preliminary data.</text>
</comment>
<gene>
    <name evidence="2" type="ORF">DI536_28280</name>
</gene>